<dbReference type="OrthoDB" id="2417886at2"/>
<comment type="caution">
    <text evidence="1">The sequence shown here is derived from an EMBL/GenBank/DDBJ whole genome shotgun (WGS) entry which is preliminary data.</text>
</comment>
<dbReference type="InterPro" id="IPR009920">
    <property type="entry name" value="HEPPP_synth_su1"/>
</dbReference>
<dbReference type="GO" id="GO:0009234">
    <property type="term" value="P:menaquinone biosynthetic process"/>
    <property type="evidence" value="ECO:0007669"/>
    <property type="project" value="InterPro"/>
</dbReference>
<dbReference type="STRING" id="200904.GCA_900168775_01843"/>
<proteinExistence type="predicted"/>
<name>A0A366EIH8_9BACI</name>
<dbReference type="RefSeq" id="WP_113866208.1">
    <property type="nucleotide sequence ID" value="NZ_BAABQN010000001.1"/>
</dbReference>
<evidence type="ECO:0000313" key="2">
    <source>
        <dbReference type="Proteomes" id="UP000252254"/>
    </source>
</evidence>
<dbReference type="EMBL" id="QNRI01000001">
    <property type="protein sequence ID" value="RBP01530.1"/>
    <property type="molecule type" value="Genomic_DNA"/>
</dbReference>
<accession>A0A366EIH8</accession>
<dbReference type="Gene3D" id="1.20.120.1450">
    <property type="match status" value="1"/>
</dbReference>
<organism evidence="1 2">
    <name type="scientific">Paraliobacillus ryukyuensis</name>
    <dbReference type="NCBI Taxonomy" id="200904"/>
    <lineage>
        <taxon>Bacteria</taxon>
        <taxon>Bacillati</taxon>
        <taxon>Bacillota</taxon>
        <taxon>Bacilli</taxon>
        <taxon>Bacillales</taxon>
        <taxon>Bacillaceae</taxon>
        <taxon>Paraliobacillus</taxon>
    </lineage>
</organism>
<evidence type="ECO:0000313" key="1">
    <source>
        <dbReference type="EMBL" id="RBP01530.1"/>
    </source>
</evidence>
<sequence length="264" mass="30961">MSNLSLNTIEKELEEKLYHSYLNKFIQKPKIDKDKLLLLFTLINHTSYSDKKKRSYILTTMIVQIALDTHDLVTQHSSEEETDQIKKNRQLTVLAGDYFSGLYYYMLSQIDDVEMISTLASAIKEINELKMNLYYESGQSLHALVDRLKKLESVLIVRVAQHAKKDSINEFAQNWLLTKKLVQEKDLYTSKQQASIFDVLFQDSFHRLQNHQALQMIETFIRKHLLITEELGRNLPVPFQSVKTSTQRFFNEYFSHNKLAMEEG</sequence>
<dbReference type="Pfam" id="PF07307">
    <property type="entry name" value="HEPPP_synt_1"/>
    <property type="match status" value="1"/>
</dbReference>
<reference evidence="1 2" key="1">
    <citation type="submission" date="2018-06" db="EMBL/GenBank/DDBJ databases">
        <title>Genomic Encyclopedia of Type Strains, Phase IV (KMG-IV): sequencing the most valuable type-strain genomes for metagenomic binning, comparative biology and taxonomic classification.</title>
        <authorList>
            <person name="Goeker M."/>
        </authorList>
    </citation>
    <scope>NUCLEOTIDE SEQUENCE [LARGE SCALE GENOMIC DNA]</scope>
    <source>
        <strain evidence="1 2">DSM 15140</strain>
    </source>
</reference>
<dbReference type="AlphaFoldDB" id="A0A366EIH8"/>
<gene>
    <name evidence="1" type="ORF">DES48_101267</name>
</gene>
<dbReference type="Proteomes" id="UP000252254">
    <property type="component" value="Unassembled WGS sequence"/>
</dbReference>
<keyword evidence="2" id="KW-1185">Reference proteome</keyword>
<protein>
    <submittedName>
        <fullName evidence="1">Heptaprenyl diphosphate synthase</fullName>
    </submittedName>
</protein>